<dbReference type="Pfam" id="PF02836">
    <property type="entry name" value="Glyco_hydro_2_C"/>
    <property type="match status" value="1"/>
</dbReference>
<evidence type="ECO:0000256" key="2">
    <source>
        <dbReference type="ARBA" id="ARBA00022801"/>
    </source>
</evidence>
<keyword evidence="3" id="KW-0326">Glycosidase</keyword>
<evidence type="ECO:0000256" key="4">
    <source>
        <dbReference type="SAM" id="MobiDB-lite"/>
    </source>
</evidence>
<name>A0ABY5DZ57_9ACTN</name>
<feature type="region of interest" description="Disordered" evidence="4">
    <location>
        <begin position="27"/>
        <end position="55"/>
    </location>
</feature>
<dbReference type="EMBL" id="CP098502">
    <property type="protein sequence ID" value="UTI66127.1"/>
    <property type="molecule type" value="Genomic_DNA"/>
</dbReference>
<dbReference type="SUPFAM" id="SSF49785">
    <property type="entry name" value="Galactose-binding domain-like"/>
    <property type="match status" value="1"/>
</dbReference>
<evidence type="ECO:0000256" key="5">
    <source>
        <dbReference type="SAM" id="SignalP"/>
    </source>
</evidence>
<evidence type="ECO:0000259" key="6">
    <source>
        <dbReference type="Pfam" id="PF02836"/>
    </source>
</evidence>
<dbReference type="Proteomes" id="UP001056035">
    <property type="component" value="Chromosome"/>
</dbReference>
<dbReference type="Gene3D" id="3.20.20.80">
    <property type="entry name" value="Glycosidases"/>
    <property type="match status" value="1"/>
</dbReference>
<sequence>MPLRRRALGLLVAVLLAGTGVALATRHGHGDGDRGAGTTAAPARVATTGTPPPPGSTARVLLTLGAGPAGSAPVTLGAWHYRGDPGDRGAARHWADGHFGGRVVTVPYSPNARHVTGPGAERAYAGSVGWYARTIDVPVTARYSLGFASAHFAATVYVDGLRVRRHVGAYEPFTAGASLTAGVHTVAVRVDWRDPLAQVAAGYARGWFNYGGLNGPVTLTRLGESELGALRVLTRLRGRDAVVRVSARVRNRLAGPRRLAVTGVLTRDGVRLPVRFRAVRVPPDDSRPVHATVIVRGAALWSAAHPRRYALTLGVRRQATLRTYVGLRELRWWGAKLRLNGRTLRLQGVGLPADIEGHGDAMTAADEARTVRELVATGANATRSQLPLSASMLDRLDAAGILVWQELGPWETPSGFHARSVGAATDRALRTAELEQAHPSVVAWTLTNEVAGNGRPRQVGYVVRTARTLHARDPGRPVAIDLWGRHLTRTGGPMFDAVDALGVTDYTGWYEGTDLGRRAQAHEVRARLAGLRALFPGKPIVVTELGAAGTRRVPAQQFGGVGFQADLLARRVAMLRGLPGISGELLWLLRDHALRPDFRGGSVLDAHPGLVLTPGLNEKGLYDYAGRPKPALAAVRAAFRGARP</sequence>
<dbReference type="InterPro" id="IPR013783">
    <property type="entry name" value="Ig-like_fold"/>
</dbReference>
<keyword evidence="8" id="KW-1185">Reference proteome</keyword>
<feature type="domain" description="Glycoside hydrolase family 2 catalytic" evidence="6">
    <location>
        <begin position="336"/>
        <end position="518"/>
    </location>
</feature>
<evidence type="ECO:0000313" key="7">
    <source>
        <dbReference type="EMBL" id="UTI66127.1"/>
    </source>
</evidence>
<feature type="signal peptide" evidence="5">
    <location>
        <begin position="1"/>
        <end position="24"/>
    </location>
</feature>
<keyword evidence="2" id="KW-0378">Hydrolase</keyword>
<dbReference type="InterPro" id="IPR036156">
    <property type="entry name" value="Beta-gal/glucu_dom_sf"/>
</dbReference>
<feature type="chain" id="PRO_5046721931" description="Glycoside hydrolase family 2 catalytic domain-containing protein" evidence="5">
    <location>
        <begin position="25"/>
        <end position="644"/>
    </location>
</feature>
<dbReference type="Gene3D" id="2.60.120.260">
    <property type="entry name" value="Galactose-binding domain-like"/>
    <property type="match status" value="1"/>
</dbReference>
<dbReference type="Gene3D" id="2.60.40.10">
    <property type="entry name" value="Immunoglobulins"/>
    <property type="match status" value="1"/>
</dbReference>
<dbReference type="SUPFAM" id="SSF51445">
    <property type="entry name" value="(Trans)glycosidases"/>
    <property type="match status" value="1"/>
</dbReference>
<evidence type="ECO:0000313" key="8">
    <source>
        <dbReference type="Proteomes" id="UP001056035"/>
    </source>
</evidence>
<evidence type="ECO:0000256" key="1">
    <source>
        <dbReference type="ARBA" id="ARBA00007401"/>
    </source>
</evidence>
<dbReference type="InterPro" id="IPR017853">
    <property type="entry name" value="GH"/>
</dbReference>
<reference evidence="7 8" key="1">
    <citation type="submission" date="2022-06" db="EMBL/GenBank/DDBJ databases">
        <title>Paraconexibacter antarcticus.</title>
        <authorList>
            <person name="Kim C.S."/>
        </authorList>
    </citation>
    <scope>NUCLEOTIDE SEQUENCE [LARGE SCALE GENOMIC DNA]</scope>
    <source>
        <strain evidence="7 8">02-257</strain>
    </source>
</reference>
<feature type="compositionally biased region" description="Low complexity" evidence="4">
    <location>
        <begin position="36"/>
        <end position="49"/>
    </location>
</feature>
<dbReference type="RefSeq" id="WP_254572805.1">
    <property type="nucleotide sequence ID" value="NZ_CP098502.1"/>
</dbReference>
<evidence type="ECO:0000256" key="3">
    <source>
        <dbReference type="ARBA" id="ARBA00023295"/>
    </source>
</evidence>
<dbReference type="InterPro" id="IPR008979">
    <property type="entry name" value="Galactose-bd-like_sf"/>
</dbReference>
<dbReference type="PANTHER" id="PTHR42732">
    <property type="entry name" value="BETA-GALACTOSIDASE"/>
    <property type="match status" value="1"/>
</dbReference>
<comment type="similarity">
    <text evidence="1">Belongs to the glycosyl hydrolase 2 family.</text>
</comment>
<proteinExistence type="inferred from homology"/>
<dbReference type="PANTHER" id="PTHR42732:SF1">
    <property type="entry name" value="BETA-MANNOSIDASE"/>
    <property type="match status" value="1"/>
</dbReference>
<dbReference type="SUPFAM" id="SSF49303">
    <property type="entry name" value="beta-Galactosidase/glucuronidase domain"/>
    <property type="match status" value="1"/>
</dbReference>
<keyword evidence="5" id="KW-0732">Signal</keyword>
<dbReference type="InterPro" id="IPR051913">
    <property type="entry name" value="GH2_Domain-Containing"/>
</dbReference>
<accession>A0ABY5DZ57</accession>
<organism evidence="7 8">
    <name type="scientific">Paraconexibacter antarcticus</name>
    <dbReference type="NCBI Taxonomy" id="2949664"/>
    <lineage>
        <taxon>Bacteria</taxon>
        <taxon>Bacillati</taxon>
        <taxon>Actinomycetota</taxon>
        <taxon>Thermoleophilia</taxon>
        <taxon>Solirubrobacterales</taxon>
        <taxon>Paraconexibacteraceae</taxon>
        <taxon>Paraconexibacter</taxon>
    </lineage>
</organism>
<gene>
    <name evidence="7" type="ORF">NBH00_07960</name>
</gene>
<dbReference type="InterPro" id="IPR006103">
    <property type="entry name" value="Glyco_hydro_2_cat"/>
</dbReference>
<protein>
    <recommendedName>
        <fullName evidence="6">Glycoside hydrolase family 2 catalytic domain-containing protein</fullName>
    </recommendedName>
</protein>